<gene>
    <name evidence="17" type="ORF">PSR59_03370</name>
</gene>
<feature type="transmembrane region" description="Helical" evidence="15">
    <location>
        <begin position="249"/>
        <end position="268"/>
    </location>
</feature>
<keyword evidence="4 15" id="KW-1003">Cell membrane</keyword>
<dbReference type="PRINTS" id="PR00119">
    <property type="entry name" value="CATATPASE"/>
</dbReference>
<evidence type="ECO:0000256" key="2">
    <source>
        <dbReference type="ARBA" id="ARBA00006024"/>
    </source>
</evidence>
<evidence type="ECO:0000256" key="14">
    <source>
        <dbReference type="ARBA" id="ARBA00049289"/>
    </source>
</evidence>
<keyword evidence="10" id="KW-1278">Translocase</keyword>
<dbReference type="SFLD" id="SFLDG00002">
    <property type="entry name" value="C1.7:_P-type_atpase_like"/>
    <property type="match status" value="1"/>
</dbReference>
<dbReference type="SFLD" id="SFLDF00027">
    <property type="entry name" value="p-type_atpase"/>
    <property type="match status" value="1"/>
</dbReference>
<evidence type="ECO:0000256" key="10">
    <source>
        <dbReference type="ARBA" id="ARBA00022967"/>
    </source>
</evidence>
<feature type="transmembrane region" description="Helical" evidence="15">
    <location>
        <begin position="274"/>
        <end position="300"/>
    </location>
</feature>
<keyword evidence="8" id="KW-0406">Ion transport</keyword>
<dbReference type="InterPro" id="IPR023299">
    <property type="entry name" value="ATPase_P-typ_cyto_dom_N"/>
</dbReference>
<dbReference type="GO" id="GO:0055070">
    <property type="term" value="P:copper ion homeostasis"/>
    <property type="evidence" value="ECO:0007669"/>
    <property type="project" value="TreeGrafter"/>
</dbReference>
<evidence type="ECO:0000256" key="1">
    <source>
        <dbReference type="ARBA" id="ARBA00004651"/>
    </source>
</evidence>
<keyword evidence="11 15" id="KW-1133">Transmembrane helix</keyword>
<dbReference type="FunFam" id="2.70.150.10:FF:000020">
    <property type="entry name" value="Copper-exporting P-type ATPase A"/>
    <property type="match status" value="1"/>
</dbReference>
<evidence type="ECO:0000256" key="13">
    <source>
        <dbReference type="ARBA" id="ARBA00023136"/>
    </source>
</evidence>
<dbReference type="InterPro" id="IPR059000">
    <property type="entry name" value="ATPase_P-type_domA"/>
</dbReference>
<evidence type="ECO:0000256" key="7">
    <source>
        <dbReference type="ARBA" id="ARBA00022741"/>
    </source>
</evidence>
<evidence type="ECO:0000313" key="17">
    <source>
        <dbReference type="EMBL" id="WDC82678.1"/>
    </source>
</evidence>
<dbReference type="NCBIfam" id="TIGR01525">
    <property type="entry name" value="ATPase-IB_hvy"/>
    <property type="match status" value="1"/>
</dbReference>
<evidence type="ECO:0000256" key="11">
    <source>
        <dbReference type="ARBA" id="ARBA00022989"/>
    </source>
</evidence>
<dbReference type="InterPro" id="IPR023214">
    <property type="entry name" value="HAD_sf"/>
</dbReference>
<keyword evidence="8" id="KW-0813">Transport</keyword>
<dbReference type="RefSeq" id="WP_046921161.1">
    <property type="nucleotide sequence ID" value="NZ_CP117692.1"/>
</dbReference>
<dbReference type="SUPFAM" id="SSF81665">
    <property type="entry name" value="Calcium ATPase, transmembrane domain M"/>
    <property type="match status" value="1"/>
</dbReference>
<comment type="similarity">
    <text evidence="2 15">Belongs to the cation transport ATPase (P-type) (TC 3.A.3) family. Type IB subfamily.</text>
</comment>
<keyword evidence="12" id="KW-0186">Copper</keyword>
<keyword evidence="7 15" id="KW-0547">Nucleotide-binding</keyword>
<evidence type="ECO:0000259" key="16">
    <source>
        <dbReference type="Pfam" id="PF00122"/>
    </source>
</evidence>
<feature type="transmembrane region" description="Helical" evidence="15">
    <location>
        <begin position="67"/>
        <end position="88"/>
    </location>
</feature>
<keyword evidence="9 15" id="KW-0067">ATP-binding</keyword>
<dbReference type="InterPro" id="IPR018303">
    <property type="entry name" value="ATPase_P-typ_P_site"/>
</dbReference>
<sequence length="647" mass="68469">MKLTNIQRFWVSFILAIPMLIQMLAMPFHWMMPYYNWIALVTTTVIMLVSAAPYWKSAIGAFKKHNANMNTLVAAGTAVAYFYSIFAMAAGRPVYFESAAFVTVFVLLGDAMEEKMHNNASNALGKLMGLQAKEAEVLKGGKFVKVPLDQVQVGDLIRVRPGEKVPVDGIITDGSSTIDESMVTGESIPVAKKVGDAVVGSTINSNGTITFKATKVGSDTMLAQIVDMVKKAQTSHAPIQNLTDKISNIFVPTVLIIAILTFIVWYSFLGATAVQAMLFAVSVVVIACPCALGLATPTALMVGTARSAKMGVLIKNGEVLQEVSDLDTVVFDKTGTITVGKPQVTDVIGDTNQVLQVAASLEESSEHPLATAIMKRAEDDGLTVDKVQEFTAIEGKGVRAEYQGQEAFVGSERLSDEVNISQEMKTQAQKLQNAAKTVVYVGLAGEIIGLIAIQDVAKPSSPEAIAELKARGLKTVMLTGDNEAVAKAIADQVGIDQVIAGVLPNEKAQHIKAIQDTGAKVAFVGDGINDAPALSTADVGIAMGSGTDIAIDSGGIVLVQNDLRGVVRALDISKKTFNRIKLNLFWALIYNTVGIPIAAGLFAAVGFQLSPELAALAMAFSSVSVVTSSLLLNKTKIAGDNPTSVTE</sequence>
<dbReference type="PANTHER" id="PTHR43520:SF8">
    <property type="entry name" value="P-TYPE CU(+) TRANSPORTER"/>
    <property type="match status" value="1"/>
</dbReference>
<dbReference type="Gene3D" id="3.40.1110.10">
    <property type="entry name" value="Calcium-transporting ATPase, cytoplasmic domain N"/>
    <property type="match status" value="1"/>
</dbReference>
<dbReference type="GO" id="GO:0016887">
    <property type="term" value="F:ATP hydrolysis activity"/>
    <property type="evidence" value="ECO:0007669"/>
    <property type="project" value="InterPro"/>
</dbReference>
<dbReference type="PANTHER" id="PTHR43520">
    <property type="entry name" value="ATP7, ISOFORM B"/>
    <property type="match status" value="1"/>
</dbReference>
<dbReference type="EMBL" id="CP117692">
    <property type="protein sequence ID" value="WDC82678.1"/>
    <property type="molecule type" value="Genomic_DNA"/>
</dbReference>
<feature type="transmembrane region" description="Helical" evidence="15">
    <location>
        <begin position="34"/>
        <end position="55"/>
    </location>
</feature>
<dbReference type="Gene3D" id="3.40.50.1000">
    <property type="entry name" value="HAD superfamily/HAD-like"/>
    <property type="match status" value="1"/>
</dbReference>
<feature type="transmembrane region" description="Helical" evidence="15">
    <location>
        <begin position="584"/>
        <end position="607"/>
    </location>
</feature>
<dbReference type="NCBIfam" id="TIGR01511">
    <property type="entry name" value="ATPase-IB1_Cu"/>
    <property type="match status" value="1"/>
</dbReference>
<dbReference type="SFLD" id="SFLDS00003">
    <property type="entry name" value="Haloacid_Dehalogenase"/>
    <property type="match status" value="1"/>
</dbReference>
<feature type="transmembrane region" description="Helical" evidence="15">
    <location>
        <begin position="94"/>
        <end position="112"/>
    </location>
</feature>
<dbReference type="PROSITE" id="PS00154">
    <property type="entry name" value="ATPASE_E1_E2"/>
    <property type="match status" value="1"/>
</dbReference>
<keyword evidence="5 15" id="KW-0812">Transmembrane</keyword>
<dbReference type="Gene3D" id="2.70.150.10">
    <property type="entry name" value="Calcium-transporting ATPase, cytoplasmic transduction domain A"/>
    <property type="match status" value="1"/>
</dbReference>
<dbReference type="AlphaFoldDB" id="A0AAQ2XMT8"/>
<keyword evidence="8" id="KW-0187">Copper transport</keyword>
<dbReference type="GO" id="GO:0005507">
    <property type="term" value="F:copper ion binding"/>
    <property type="evidence" value="ECO:0007669"/>
    <property type="project" value="TreeGrafter"/>
</dbReference>
<dbReference type="CDD" id="cd02094">
    <property type="entry name" value="P-type_ATPase_Cu-like"/>
    <property type="match status" value="1"/>
</dbReference>
<name>A0AAQ2XMT8_9LACO</name>
<evidence type="ECO:0000256" key="15">
    <source>
        <dbReference type="RuleBase" id="RU362081"/>
    </source>
</evidence>
<protein>
    <recommendedName>
        <fullName evidence="3">P-type Cu(+) transporter</fullName>
        <ecNumber evidence="3">7.2.2.8</ecNumber>
    </recommendedName>
</protein>
<evidence type="ECO:0000256" key="3">
    <source>
        <dbReference type="ARBA" id="ARBA00012517"/>
    </source>
</evidence>
<evidence type="ECO:0000256" key="4">
    <source>
        <dbReference type="ARBA" id="ARBA00022475"/>
    </source>
</evidence>
<dbReference type="Pfam" id="PF00702">
    <property type="entry name" value="Hydrolase"/>
    <property type="match status" value="1"/>
</dbReference>
<evidence type="ECO:0000256" key="9">
    <source>
        <dbReference type="ARBA" id="ARBA00022840"/>
    </source>
</evidence>
<evidence type="ECO:0000313" key="18">
    <source>
        <dbReference type="Proteomes" id="UP001222683"/>
    </source>
</evidence>
<organism evidence="17 18">
    <name type="scientific">Ligilactobacillus ruminis</name>
    <dbReference type="NCBI Taxonomy" id="1623"/>
    <lineage>
        <taxon>Bacteria</taxon>
        <taxon>Bacillati</taxon>
        <taxon>Bacillota</taxon>
        <taxon>Bacilli</taxon>
        <taxon>Lactobacillales</taxon>
        <taxon>Lactobacillaceae</taxon>
        <taxon>Ligilactobacillus</taxon>
    </lineage>
</organism>
<dbReference type="InterPro" id="IPR044492">
    <property type="entry name" value="P_typ_ATPase_HD_dom"/>
</dbReference>
<keyword evidence="13 15" id="KW-0472">Membrane</keyword>
<feature type="transmembrane region" description="Helical" evidence="15">
    <location>
        <begin position="9"/>
        <end position="28"/>
    </location>
</feature>
<dbReference type="InterPro" id="IPR036412">
    <property type="entry name" value="HAD-like_sf"/>
</dbReference>
<dbReference type="GO" id="GO:0043682">
    <property type="term" value="F:P-type divalent copper transporter activity"/>
    <property type="evidence" value="ECO:0007669"/>
    <property type="project" value="TreeGrafter"/>
</dbReference>
<dbReference type="SUPFAM" id="SSF56784">
    <property type="entry name" value="HAD-like"/>
    <property type="match status" value="1"/>
</dbReference>
<dbReference type="SUPFAM" id="SSF81653">
    <property type="entry name" value="Calcium ATPase, transduction domain A"/>
    <property type="match status" value="1"/>
</dbReference>
<dbReference type="InterPro" id="IPR008250">
    <property type="entry name" value="ATPase_P-typ_transduc_dom_A_sf"/>
</dbReference>
<dbReference type="InterPro" id="IPR027256">
    <property type="entry name" value="P-typ_ATPase_IB"/>
</dbReference>
<dbReference type="PROSITE" id="PS01229">
    <property type="entry name" value="COF_2"/>
    <property type="match status" value="1"/>
</dbReference>
<reference evidence="17" key="1">
    <citation type="submission" date="2023-02" db="EMBL/GenBank/DDBJ databases">
        <title>Complete genome sequence of Lactobacillus ruminis CACC888 isolated from Pig feces.</title>
        <authorList>
            <person name="Park S."/>
            <person name="Park M.A."/>
            <person name="Kim D.-H."/>
            <person name="Kim Y."/>
        </authorList>
    </citation>
    <scope>NUCLEOTIDE SEQUENCE</scope>
    <source>
        <strain evidence="17">CACC888</strain>
    </source>
</reference>
<dbReference type="InterPro" id="IPR001757">
    <property type="entry name" value="P_typ_ATPase"/>
</dbReference>
<dbReference type="GO" id="GO:0005524">
    <property type="term" value="F:ATP binding"/>
    <property type="evidence" value="ECO:0007669"/>
    <property type="project" value="UniProtKB-UniRule"/>
</dbReference>
<dbReference type="GO" id="GO:0005886">
    <property type="term" value="C:plasma membrane"/>
    <property type="evidence" value="ECO:0007669"/>
    <property type="project" value="UniProtKB-SubCell"/>
</dbReference>
<dbReference type="GO" id="GO:0140581">
    <property type="term" value="F:P-type monovalent copper transporter activity"/>
    <property type="evidence" value="ECO:0007669"/>
    <property type="project" value="UniProtKB-EC"/>
</dbReference>
<comment type="subcellular location">
    <subcellularLocation>
        <location evidence="1">Cell membrane</location>
        <topology evidence="1">Multi-pass membrane protein</topology>
    </subcellularLocation>
</comment>
<dbReference type="PRINTS" id="PR00943">
    <property type="entry name" value="CUATPASE"/>
</dbReference>
<feature type="transmembrane region" description="Helical" evidence="15">
    <location>
        <begin position="613"/>
        <end position="632"/>
    </location>
</feature>
<accession>A0AAQ2XMT8</accession>
<dbReference type="NCBIfam" id="TIGR01494">
    <property type="entry name" value="ATPase_P-type"/>
    <property type="match status" value="1"/>
</dbReference>
<proteinExistence type="inferred from homology"/>
<keyword evidence="6 15" id="KW-0479">Metal-binding</keyword>
<evidence type="ECO:0000256" key="6">
    <source>
        <dbReference type="ARBA" id="ARBA00022723"/>
    </source>
</evidence>
<evidence type="ECO:0000256" key="5">
    <source>
        <dbReference type="ARBA" id="ARBA00022692"/>
    </source>
</evidence>
<dbReference type="EC" id="7.2.2.8" evidence="3"/>
<dbReference type="Pfam" id="PF00122">
    <property type="entry name" value="E1-E2_ATPase"/>
    <property type="match status" value="1"/>
</dbReference>
<comment type="catalytic activity">
    <reaction evidence="14">
        <text>Cu(+)(in) + ATP + H2O = Cu(+)(out) + ADP + phosphate + H(+)</text>
        <dbReference type="Rhea" id="RHEA:25792"/>
        <dbReference type="ChEBI" id="CHEBI:15377"/>
        <dbReference type="ChEBI" id="CHEBI:15378"/>
        <dbReference type="ChEBI" id="CHEBI:30616"/>
        <dbReference type="ChEBI" id="CHEBI:43474"/>
        <dbReference type="ChEBI" id="CHEBI:49552"/>
        <dbReference type="ChEBI" id="CHEBI:456216"/>
        <dbReference type="EC" id="7.2.2.8"/>
    </reaction>
</comment>
<evidence type="ECO:0000256" key="8">
    <source>
        <dbReference type="ARBA" id="ARBA00022796"/>
    </source>
</evidence>
<evidence type="ECO:0000256" key="12">
    <source>
        <dbReference type="ARBA" id="ARBA00023008"/>
    </source>
</evidence>
<feature type="domain" description="P-type ATPase A" evidence="16">
    <location>
        <begin position="130"/>
        <end position="229"/>
    </location>
</feature>
<dbReference type="Proteomes" id="UP001222683">
    <property type="component" value="Chromosome"/>
</dbReference>
<dbReference type="InterPro" id="IPR023298">
    <property type="entry name" value="ATPase_P-typ_TM_dom_sf"/>
</dbReference>